<reference evidence="1" key="2">
    <citation type="journal article" date="2020" name="Nat. Commun.">
        <title>Large-scale genome sequencing of mycorrhizal fungi provides insights into the early evolution of symbiotic traits.</title>
        <authorList>
            <person name="Miyauchi S."/>
            <person name="Kiss E."/>
            <person name="Kuo A."/>
            <person name="Drula E."/>
            <person name="Kohler A."/>
            <person name="Sanchez-Garcia M."/>
            <person name="Morin E."/>
            <person name="Andreopoulos B."/>
            <person name="Barry K.W."/>
            <person name="Bonito G."/>
            <person name="Buee M."/>
            <person name="Carver A."/>
            <person name="Chen C."/>
            <person name="Cichocki N."/>
            <person name="Clum A."/>
            <person name="Culley D."/>
            <person name="Crous P.W."/>
            <person name="Fauchery L."/>
            <person name="Girlanda M."/>
            <person name="Hayes R.D."/>
            <person name="Keri Z."/>
            <person name="LaButti K."/>
            <person name="Lipzen A."/>
            <person name="Lombard V."/>
            <person name="Magnuson J."/>
            <person name="Maillard F."/>
            <person name="Murat C."/>
            <person name="Nolan M."/>
            <person name="Ohm R.A."/>
            <person name="Pangilinan J."/>
            <person name="Pereira M.F."/>
            <person name="Perotto S."/>
            <person name="Peter M."/>
            <person name="Pfister S."/>
            <person name="Riley R."/>
            <person name="Sitrit Y."/>
            <person name="Stielow J.B."/>
            <person name="Szollosi G."/>
            <person name="Zifcakova L."/>
            <person name="Stursova M."/>
            <person name="Spatafora J.W."/>
            <person name="Tedersoo L."/>
            <person name="Vaario L.M."/>
            <person name="Yamada A."/>
            <person name="Yan M."/>
            <person name="Wang P."/>
            <person name="Xu J."/>
            <person name="Bruns T."/>
            <person name="Baldrian P."/>
            <person name="Vilgalys R."/>
            <person name="Dunand C."/>
            <person name="Henrissat B."/>
            <person name="Grigoriev I.V."/>
            <person name="Hibbett D."/>
            <person name="Nagy L.G."/>
            <person name="Martin F.M."/>
        </authorList>
    </citation>
    <scope>NUCLEOTIDE SEQUENCE</scope>
    <source>
        <strain evidence="1">P2</strain>
    </source>
</reference>
<evidence type="ECO:0000313" key="2">
    <source>
        <dbReference type="Proteomes" id="UP000886501"/>
    </source>
</evidence>
<gene>
    <name evidence="1" type="ORF">BDM02DRAFT_3133119</name>
</gene>
<sequence>MKGAHAARNTNVNVIRQDIFILSHNDTKKRGWLMPATIKKTSRGIKSEKLINVIVICGITILCSPSTGHGWKYPEQGARSFSASQKESNTEINGINKVVFTIHNSKCFSRELSRIDLSELYHNVVTVLRTKTEWASKTLGFWNKIFFGEREEEEEEPKTKLFWINPKGVPVLTSRFHSQKSPLLSNRKTVRRGRLPFLTPTPTLVLVTSKDPTTHPPQKKKQRRYLTEQESPLATPQPMICTKKKQAIEAFSNQSQNHAMRDTWKDIRRDLKRLIGHATVAGYKEAGAEFTRIVSMGAEEGTRYFNENYEHIVSNAR</sequence>
<evidence type="ECO:0000313" key="1">
    <source>
        <dbReference type="EMBL" id="KAF9642396.1"/>
    </source>
</evidence>
<comment type="caution">
    <text evidence="1">The sequence shown here is derived from an EMBL/GenBank/DDBJ whole genome shotgun (WGS) entry which is preliminary data.</text>
</comment>
<keyword evidence="2" id="KW-1185">Reference proteome</keyword>
<dbReference type="Proteomes" id="UP000886501">
    <property type="component" value="Unassembled WGS sequence"/>
</dbReference>
<dbReference type="EMBL" id="MU118500">
    <property type="protein sequence ID" value="KAF9642396.1"/>
    <property type="molecule type" value="Genomic_DNA"/>
</dbReference>
<reference evidence="1" key="1">
    <citation type="submission" date="2019-10" db="EMBL/GenBank/DDBJ databases">
        <authorList>
            <consortium name="DOE Joint Genome Institute"/>
            <person name="Kuo A."/>
            <person name="Miyauchi S."/>
            <person name="Kiss E."/>
            <person name="Drula E."/>
            <person name="Kohler A."/>
            <person name="Sanchez-Garcia M."/>
            <person name="Andreopoulos B."/>
            <person name="Barry K.W."/>
            <person name="Bonito G."/>
            <person name="Buee M."/>
            <person name="Carver A."/>
            <person name="Chen C."/>
            <person name="Cichocki N."/>
            <person name="Clum A."/>
            <person name="Culley D."/>
            <person name="Crous P.W."/>
            <person name="Fauchery L."/>
            <person name="Girlanda M."/>
            <person name="Hayes R."/>
            <person name="Keri Z."/>
            <person name="Labutti K."/>
            <person name="Lipzen A."/>
            <person name="Lombard V."/>
            <person name="Magnuson J."/>
            <person name="Maillard F."/>
            <person name="Morin E."/>
            <person name="Murat C."/>
            <person name="Nolan M."/>
            <person name="Ohm R."/>
            <person name="Pangilinan J."/>
            <person name="Pereira M."/>
            <person name="Perotto S."/>
            <person name="Peter M."/>
            <person name="Riley R."/>
            <person name="Sitrit Y."/>
            <person name="Stielow B."/>
            <person name="Szollosi G."/>
            <person name="Zifcakova L."/>
            <person name="Stursova M."/>
            <person name="Spatafora J.W."/>
            <person name="Tedersoo L."/>
            <person name="Vaario L.-M."/>
            <person name="Yamada A."/>
            <person name="Yan M."/>
            <person name="Wang P."/>
            <person name="Xu J."/>
            <person name="Bruns T."/>
            <person name="Baldrian P."/>
            <person name="Vilgalys R."/>
            <person name="Henrissat B."/>
            <person name="Grigoriev I.V."/>
            <person name="Hibbett D."/>
            <person name="Nagy L.G."/>
            <person name="Martin F.M."/>
        </authorList>
    </citation>
    <scope>NUCLEOTIDE SEQUENCE</scope>
    <source>
        <strain evidence="1">P2</strain>
    </source>
</reference>
<organism evidence="1 2">
    <name type="scientific">Thelephora ganbajun</name>
    <name type="common">Ganba fungus</name>
    <dbReference type="NCBI Taxonomy" id="370292"/>
    <lineage>
        <taxon>Eukaryota</taxon>
        <taxon>Fungi</taxon>
        <taxon>Dikarya</taxon>
        <taxon>Basidiomycota</taxon>
        <taxon>Agaricomycotina</taxon>
        <taxon>Agaricomycetes</taxon>
        <taxon>Thelephorales</taxon>
        <taxon>Thelephoraceae</taxon>
        <taxon>Thelephora</taxon>
    </lineage>
</organism>
<name>A0ACB6YYA6_THEGA</name>
<accession>A0ACB6YYA6</accession>
<proteinExistence type="predicted"/>
<protein>
    <submittedName>
        <fullName evidence="1">Uncharacterized protein</fullName>
    </submittedName>
</protein>